<dbReference type="CDD" id="cd01029">
    <property type="entry name" value="TOPRIM_primases"/>
    <property type="match status" value="1"/>
</dbReference>
<organism evidence="3 4">
    <name type="scientific">Cronobacter phage CR9</name>
    <dbReference type="NCBI Taxonomy" id="1162290"/>
    <lineage>
        <taxon>Viruses</taxon>
        <taxon>Duplodnaviria</taxon>
        <taxon>Heunggongvirae</taxon>
        <taxon>Uroviricota</taxon>
        <taxon>Caudoviricetes</taxon>
        <taxon>Vequintavirinae</taxon>
        <taxon>Certrevirus</taxon>
        <taxon>Certrevirus CR9</taxon>
    </lineage>
</organism>
<dbReference type="SUPFAM" id="SSF52540">
    <property type="entry name" value="P-loop containing nucleoside triphosphate hydrolases"/>
    <property type="match status" value="1"/>
</dbReference>
<dbReference type="Gene3D" id="3.40.50.300">
    <property type="entry name" value="P-loop containing nucleotide triphosphate hydrolases"/>
    <property type="match status" value="1"/>
</dbReference>
<dbReference type="EMBL" id="JQ691611">
    <property type="protein sequence ID" value="AFH20968.1"/>
    <property type="molecule type" value="Genomic_DNA"/>
</dbReference>
<dbReference type="GeneID" id="18562926"/>
<dbReference type="GO" id="GO:0006260">
    <property type="term" value="P:DNA replication"/>
    <property type="evidence" value="ECO:0007669"/>
    <property type="project" value="InterPro"/>
</dbReference>
<dbReference type="RefSeq" id="YP_009015046.1">
    <property type="nucleotide sequence ID" value="NC_023717.1"/>
</dbReference>
<evidence type="ECO:0000313" key="4">
    <source>
        <dbReference type="Proteomes" id="UP000011829"/>
    </source>
</evidence>
<accession>M1EZA9</accession>
<keyword evidence="3" id="KW-0067">ATP-binding</keyword>
<keyword evidence="4" id="KW-1185">Reference proteome</keyword>
<feature type="domain" description="SF4 helicase" evidence="2">
    <location>
        <begin position="280"/>
        <end position="569"/>
    </location>
</feature>
<dbReference type="PANTHER" id="PTHR12873">
    <property type="entry name" value="T7-LIKE MITOCHONDRIAL DNA HELICASE"/>
    <property type="match status" value="1"/>
</dbReference>
<evidence type="ECO:0000313" key="3">
    <source>
        <dbReference type="EMBL" id="AFH20968.1"/>
    </source>
</evidence>
<protein>
    <submittedName>
        <fullName evidence="3">Putative primase/helicase</fullName>
    </submittedName>
</protein>
<keyword evidence="3" id="KW-0547">Nucleotide-binding</keyword>
<dbReference type="CDD" id="cd19483">
    <property type="entry name" value="RecA-like_Gp4D_helicase"/>
    <property type="match status" value="1"/>
</dbReference>
<evidence type="ECO:0000259" key="2">
    <source>
        <dbReference type="PROSITE" id="PS51199"/>
    </source>
</evidence>
<dbReference type="GO" id="GO:0003697">
    <property type="term" value="F:single-stranded DNA binding"/>
    <property type="evidence" value="ECO:0007669"/>
    <property type="project" value="InterPro"/>
</dbReference>
<dbReference type="GO" id="GO:0005524">
    <property type="term" value="F:ATP binding"/>
    <property type="evidence" value="ECO:0007669"/>
    <property type="project" value="InterPro"/>
</dbReference>
<dbReference type="OrthoDB" id="615at10239"/>
<dbReference type="PROSITE" id="PS51199">
    <property type="entry name" value="SF4_HELICASE"/>
    <property type="match status" value="1"/>
</dbReference>
<dbReference type="InterPro" id="IPR007694">
    <property type="entry name" value="DNA_helicase_DnaB-like_C"/>
</dbReference>
<sequence>MSQFGEGLFGGYKTGYTNPKASTTRGFGGGVQRVEETVEDVKTYPFKAIPERGIDEKTAERFGIRTKLSAKDGMTPEAHYFPYTLEGKIVGFKKRDLTIPKQQKGHFSTIGFQSVACDLFGLEGANKSSKRMIFITEGEYDAAILWQVLREKYKAKDGNARKPNFTVVSISNGTSNAVQNLSQKNNYKLLSKFEEIIVAFDADRANEAEKAKGIMKGKDAVAAVYSVIPQMKVVDIPEDMDPCDMYNKGLADQLFWAAMKPKEYVPDGFATYSQFREKAHEIPKLGKKWPWPTMTRLTLGRRLGEGMFVGAGVKMGKSEWLNQLVEHIIGTEGRKAAVFKFEEENEITCKKVAGKMYHKDFVNAEKVLIPQEDGTFRDIWGEEVFEGQRGYFKQEELIEATDKVGDNIIYYNNYGRAVWDEVKGAIRHAVIVEGCEDIFIDPITRLVQGMSASEANVELERFSDEISKLAKELGFWYCCFCHLNKPEAGKPHEFGGQVQSAQFAGSRAMMRNTYYMVGIERNKDPELPMKQRNTSWFVLLDDRKHGRAGKFPVFYDIDTGDYLEPPEGFLDSPYETLREWYAVHPEHDPNNESYQEPLGNAAQPLSVENQDKTGSDLTDDDIPPADEEFLAAQEEAKLAEEQPQVVEQQDLSLEEEVTDPVVEENVAQVHHTCNPEIPEVPDMPEDDFNDECPF</sequence>
<name>M1EZA9_9CAUD</name>
<dbReference type="Gene3D" id="3.40.1360.10">
    <property type="match status" value="1"/>
</dbReference>
<reference evidence="3 4" key="1">
    <citation type="submission" date="2012-02" db="EMBL/GenBank/DDBJ databases">
        <title>Complete Genome Sequence of Cronobacter sakazakii Bacteriophage CR9.</title>
        <authorList>
            <person name="Shin H."/>
            <person name="Lee J.-H."/>
            <person name="Kim Y."/>
            <person name="Ryu S."/>
        </authorList>
    </citation>
    <scope>NUCLEOTIDE SEQUENCE [LARGE SCALE GENOMIC DNA]</scope>
</reference>
<keyword evidence="3" id="KW-0378">Hydrolase</keyword>
<dbReference type="Proteomes" id="UP000011829">
    <property type="component" value="Segment"/>
</dbReference>
<dbReference type="PANTHER" id="PTHR12873:SF0">
    <property type="entry name" value="TWINKLE MTDNA HELICASE"/>
    <property type="match status" value="1"/>
</dbReference>
<proteinExistence type="predicted"/>
<dbReference type="InterPro" id="IPR027417">
    <property type="entry name" value="P-loop_NTPase"/>
</dbReference>
<dbReference type="SUPFAM" id="SSF56731">
    <property type="entry name" value="DNA primase core"/>
    <property type="match status" value="1"/>
</dbReference>
<gene>
    <name evidence="3" type="ORF">CR9_084</name>
</gene>
<dbReference type="InterPro" id="IPR034154">
    <property type="entry name" value="TOPRIM_DnaG/twinkle"/>
</dbReference>
<feature type="compositionally biased region" description="Acidic residues" evidence="1">
    <location>
        <begin position="682"/>
        <end position="694"/>
    </location>
</feature>
<dbReference type="KEGG" id="vg:18562926"/>
<dbReference type="GO" id="GO:0043139">
    <property type="term" value="F:5'-3' DNA helicase activity"/>
    <property type="evidence" value="ECO:0007669"/>
    <property type="project" value="InterPro"/>
</dbReference>
<dbReference type="InterPro" id="IPR027032">
    <property type="entry name" value="Twinkle-like"/>
</dbReference>
<evidence type="ECO:0000256" key="1">
    <source>
        <dbReference type="SAM" id="MobiDB-lite"/>
    </source>
</evidence>
<feature type="region of interest" description="Disordered" evidence="1">
    <location>
        <begin position="674"/>
        <end position="694"/>
    </location>
</feature>
<keyword evidence="3" id="KW-0347">Helicase</keyword>